<evidence type="ECO:0000256" key="1">
    <source>
        <dbReference type="SAM" id="Phobius"/>
    </source>
</evidence>
<dbReference type="GeneID" id="37049117"/>
<keyword evidence="1" id="KW-0812">Transmembrane</keyword>
<dbReference type="RefSeq" id="XP_025393241.1">
    <property type="nucleotide sequence ID" value="XM_025527155.1"/>
</dbReference>
<dbReference type="GO" id="GO:0005794">
    <property type="term" value="C:Golgi apparatus"/>
    <property type="evidence" value="ECO:0007669"/>
    <property type="project" value="TreeGrafter"/>
</dbReference>
<protein>
    <submittedName>
        <fullName evidence="2">Uncharacterized protein</fullName>
    </submittedName>
</protein>
<dbReference type="InterPro" id="IPR040410">
    <property type="entry name" value="UPF0658_Golgi"/>
</dbReference>
<gene>
    <name evidence="2" type="ORF">BO83DRAFT_302481</name>
</gene>
<evidence type="ECO:0000313" key="2">
    <source>
        <dbReference type="EMBL" id="PWY85321.1"/>
    </source>
</evidence>
<feature type="transmembrane region" description="Helical" evidence="1">
    <location>
        <begin position="233"/>
        <end position="251"/>
    </location>
</feature>
<feature type="transmembrane region" description="Helical" evidence="1">
    <location>
        <begin position="206"/>
        <end position="226"/>
    </location>
</feature>
<sequence>MYRPNSLWTWSFCIVTLVQTIITLALESYVFANFQIQLFPKGEPSTASKTVTTFLALYCFGFIYELILVYDALRLKNTIQVIGLCVCNLGLLIYGAVQVQQIKDSIEMLVAESAITVDVWGETEPFLIIIPCVVAMGSVLMMIIAWKLYDEFAWSIYKHISADLRMKRRYLTYQIYIALLKFDFFFFLGFTVQFLVIVTNKTDVEFGLTTAAIPVTILILVCAAIFVKRESSIGMIIVILLYFAAMAYFLFKLVRMYQPQTYQEYLPARRSLTFFAVITLLLIVLTIINACICMHNFHKGLKQHVHKKKSRDKDEKTTELSSNISGQVPNRMMID</sequence>
<evidence type="ECO:0000313" key="3">
    <source>
        <dbReference type="Proteomes" id="UP000246171"/>
    </source>
</evidence>
<feature type="transmembrane region" description="Helical" evidence="1">
    <location>
        <begin position="126"/>
        <end position="149"/>
    </location>
</feature>
<comment type="caution">
    <text evidence="2">The sequence shown here is derived from an EMBL/GenBank/DDBJ whole genome shotgun (WGS) entry which is preliminary data.</text>
</comment>
<name>A0A317WI37_ASPEC</name>
<dbReference type="PANTHER" id="PTHR34391">
    <property type="entry name" value="UPF0658 GOLGI APPARATUS MEMBRANE PROTEIN C1952.10C-RELATED"/>
    <property type="match status" value="1"/>
</dbReference>
<feature type="transmembrane region" description="Helical" evidence="1">
    <location>
        <begin position="170"/>
        <end position="194"/>
    </location>
</feature>
<reference evidence="2" key="1">
    <citation type="submission" date="2016-12" db="EMBL/GenBank/DDBJ databases">
        <title>The genomes of Aspergillus section Nigri reveals drivers in fungal speciation.</title>
        <authorList>
            <consortium name="DOE Joint Genome Institute"/>
            <person name="Vesth T.C."/>
            <person name="Nybo J."/>
            <person name="Theobald S."/>
            <person name="Brandl J."/>
            <person name="Frisvad J.C."/>
            <person name="Nielsen K.F."/>
            <person name="Lyhne E.K."/>
            <person name="Kogle M.E."/>
            <person name="Kuo A."/>
            <person name="Riley R."/>
            <person name="Clum A."/>
            <person name="Nolan M."/>
            <person name="Lipzen A."/>
            <person name="Salamov A."/>
            <person name="Henrissat B."/>
            <person name="Wiebenga A."/>
            <person name="De vries R.P."/>
            <person name="Grigoriev I.V."/>
            <person name="Mortensen U.H."/>
            <person name="Andersen M.R."/>
            <person name="Baker S.E."/>
        </authorList>
    </citation>
    <scope>NUCLEOTIDE SEQUENCE</scope>
    <source>
        <strain evidence="2">CBS 122712</strain>
    </source>
</reference>
<proteinExistence type="predicted"/>
<feature type="transmembrane region" description="Helical" evidence="1">
    <location>
        <begin position="271"/>
        <end position="292"/>
    </location>
</feature>
<dbReference type="Proteomes" id="UP000246171">
    <property type="component" value="Unassembled WGS sequence"/>
</dbReference>
<organism evidence="2 3">
    <name type="scientific">Aspergillus eucalypticola (strain CBS 122712 / IBT 29274)</name>
    <dbReference type="NCBI Taxonomy" id="1448314"/>
    <lineage>
        <taxon>Eukaryota</taxon>
        <taxon>Fungi</taxon>
        <taxon>Dikarya</taxon>
        <taxon>Ascomycota</taxon>
        <taxon>Pezizomycotina</taxon>
        <taxon>Eurotiomycetes</taxon>
        <taxon>Eurotiomycetidae</taxon>
        <taxon>Eurotiales</taxon>
        <taxon>Aspergillaceae</taxon>
        <taxon>Aspergillus</taxon>
        <taxon>Aspergillus subgen. Circumdati</taxon>
    </lineage>
</organism>
<keyword evidence="1" id="KW-0472">Membrane</keyword>
<keyword evidence="3" id="KW-1185">Reference proteome</keyword>
<feature type="transmembrane region" description="Helical" evidence="1">
    <location>
        <begin position="7"/>
        <end position="31"/>
    </location>
</feature>
<feature type="transmembrane region" description="Helical" evidence="1">
    <location>
        <begin position="51"/>
        <end position="69"/>
    </location>
</feature>
<keyword evidence="1" id="KW-1133">Transmembrane helix</keyword>
<dbReference type="AlphaFoldDB" id="A0A317WI37"/>
<accession>A0A317WI37</accession>
<feature type="transmembrane region" description="Helical" evidence="1">
    <location>
        <begin position="81"/>
        <end position="99"/>
    </location>
</feature>
<dbReference type="PANTHER" id="PTHR34391:SF1">
    <property type="entry name" value="UPF0658 GOLGI APPARATUS MEMBRANE PROTEIN C1952.10C-RELATED"/>
    <property type="match status" value="1"/>
</dbReference>
<dbReference type="EMBL" id="MSFU01000001">
    <property type="protein sequence ID" value="PWY85321.1"/>
    <property type="molecule type" value="Genomic_DNA"/>
</dbReference>
<dbReference type="OrthoDB" id="2448307at2759"/>
<dbReference type="VEuPathDB" id="FungiDB:BO83DRAFT_302481"/>